<evidence type="ECO:0000313" key="2">
    <source>
        <dbReference type="Proteomes" id="UP000008493"/>
    </source>
</evidence>
<dbReference type="HOGENOM" id="CLU_006344_16_2_1"/>
<organism evidence="1 2">
    <name type="scientific">Agaricus bisporus var. burnettii (strain JB137-S8 / ATCC MYA-4627 / FGSC 10392)</name>
    <name type="common">White button mushroom</name>
    <dbReference type="NCBI Taxonomy" id="597362"/>
    <lineage>
        <taxon>Eukaryota</taxon>
        <taxon>Fungi</taxon>
        <taxon>Dikarya</taxon>
        <taxon>Basidiomycota</taxon>
        <taxon>Agaricomycotina</taxon>
        <taxon>Agaricomycetes</taxon>
        <taxon>Agaricomycetidae</taxon>
        <taxon>Agaricales</taxon>
        <taxon>Agaricineae</taxon>
        <taxon>Agaricaceae</taxon>
        <taxon>Agaricus</taxon>
    </lineage>
</organism>
<proteinExistence type="predicted"/>
<dbReference type="OMA" id="HHTNALI"/>
<dbReference type="RefSeq" id="XP_007333750.1">
    <property type="nucleotide sequence ID" value="XM_007333688.1"/>
</dbReference>
<dbReference type="KEGG" id="abp:AGABI1DRAFT46201"/>
<accession>K5WK19</accession>
<dbReference type="OrthoDB" id="3187773at2759"/>
<protein>
    <submittedName>
        <fullName evidence="1">Uncharacterized protein</fullName>
    </submittedName>
</protein>
<evidence type="ECO:0000313" key="1">
    <source>
        <dbReference type="EMBL" id="EKM75611.1"/>
    </source>
</evidence>
<dbReference type="AlphaFoldDB" id="K5WK19"/>
<keyword evidence="2" id="KW-1185">Reference proteome</keyword>
<dbReference type="InParanoid" id="K5WK19"/>
<sequence>MSVIHLDCLLRGAHLMPIFGTRRMPVNFRFEWTLDAFEAFYVNQFIDHHTHELLCSPP</sequence>
<dbReference type="Proteomes" id="UP000008493">
    <property type="component" value="Unassembled WGS sequence"/>
</dbReference>
<dbReference type="EMBL" id="JH971411">
    <property type="protein sequence ID" value="EKM75611.1"/>
    <property type="molecule type" value="Genomic_DNA"/>
</dbReference>
<reference evidence="2" key="1">
    <citation type="journal article" date="2012" name="Proc. Natl. Acad. Sci. U.S.A.">
        <title>Genome sequence of the button mushroom Agaricus bisporus reveals mechanisms governing adaptation to a humic-rich ecological niche.</title>
        <authorList>
            <person name="Morin E."/>
            <person name="Kohler A."/>
            <person name="Baker A.R."/>
            <person name="Foulongne-Oriol M."/>
            <person name="Lombard V."/>
            <person name="Nagy L.G."/>
            <person name="Ohm R.A."/>
            <person name="Patyshakuliyeva A."/>
            <person name="Brun A."/>
            <person name="Aerts A.L."/>
            <person name="Bailey A.M."/>
            <person name="Billette C."/>
            <person name="Coutinho P.M."/>
            <person name="Deakin G."/>
            <person name="Doddapaneni H."/>
            <person name="Floudas D."/>
            <person name="Grimwood J."/>
            <person name="Hilden K."/>
            <person name="Kuees U."/>
            <person name="LaButti K.M."/>
            <person name="Lapidus A."/>
            <person name="Lindquist E.A."/>
            <person name="Lucas S.M."/>
            <person name="Murat C."/>
            <person name="Riley R.W."/>
            <person name="Salamov A.A."/>
            <person name="Schmutz J."/>
            <person name="Subramanian V."/>
            <person name="Woesten H.A.B."/>
            <person name="Xu J."/>
            <person name="Eastwood D.C."/>
            <person name="Foster G.D."/>
            <person name="Sonnenberg A.S."/>
            <person name="Cullen D."/>
            <person name="de Vries R.P."/>
            <person name="Lundell T."/>
            <person name="Hibbett D.S."/>
            <person name="Henrissat B."/>
            <person name="Burton K.S."/>
            <person name="Kerrigan R.W."/>
            <person name="Challen M.P."/>
            <person name="Grigoriev I.V."/>
            <person name="Martin F."/>
        </authorList>
    </citation>
    <scope>NUCLEOTIDE SEQUENCE [LARGE SCALE GENOMIC DNA]</scope>
    <source>
        <strain evidence="2">JB137-S8 / ATCC MYA-4627 / FGSC 10392</strain>
    </source>
</reference>
<dbReference type="GeneID" id="18829631"/>
<gene>
    <name evidence="1" type="ORF">AGABI1DRAFT_46201</name>
</gene>
<name>K5WK19_AGABU</name>